<organism evidence="1 2">
    <name type="scientific">Papaver atlanticum</name>
    <dbReference type="NCBI Taxonomy" id="357466"/>
    <lineage>
        <taxon>Eukaryota</taxon>
        <taxon>Viridiplantae</taxon>
        <taxon>Streptophyta</taxon>
        <taxon>Embryophyta</taxon>
        <taxon>Tracheophyta</taxon>
        <taxon>Spermatophyta</taxon>
        <taxon>Magnoliopsida</taxon>
        <taxon>Ranunculales</taxon>
        <taxon>Papaveraceae</taxon>
        <taxon>Papaveroideae</taxon>
        <taxon>Papaver</taxon>
    </lineage>
</organism>
<sequence length="53" mass="5965">QPGVLDDDYMFTNTTKEERMLLEESAKLLSYTESITTIGDSSKGMMTLETEGR</sequence>
<reference evidence="1" key="1">
    <citation type="submission" date="2022-04" db="EMBL/GenBank/DDBJ databases">
        <title>A functionally conserved STORR gene fusion in Papaver species that diverged 16.8 million years ago.</title>
        <authorList>
            <person name="Catania T."/>
        </authorList>
    </citation>
    <scope>NUCLEOTIDE SEQUENCE</scope>
    <source>
        <strain evidence="1">S-188037</strain>
    </source>
</reference>
<dbReference type="Proteomes" id="UP001202328">
    <property type="component" value="Unassembled WGS sequence"/>
</dbReference>
<keyword evidence="2" id="KW-1185">Reference proteome</keyword>
<gene>
    <name evidence="1" type="ORF">MKW98_014989</name>
</gene>
<dbReference type="EMBL" id="JAJJMB010009331">
    <property type="protein sequence ID" value="KAI3914382.1"/>
    <property type="molecule type" value="Genomic_DNA"/>
</dbReference>
<name>A0AAD4SQ45_9MAGN</name>
<dbReference type="AlphaFoldDB" id="A0AAD4SQ45"/>
<comment type="caution">
    <text evidence="1">The sequence shown here is derived from an EMBL/GenBank/DDBJ whole genome shotgun (WGS) entry which is preliminary data.</text>
</comment>
<protein>
    <submittedName>
        <fullName evidence="1">Uncharacterized protein</fullName>
    </submittedName>
</protein>
<evidence type="ECO:0000313" key="2">
    <source>
        <dbReference type="Proteomes" id="UP001202328"/>
    </source>
</evidence>
<accession>A0AAD4SQ45</accession>
<feature type="non-terminal residue" evidence="1">
    <location>
        <position position="1"/>
    </location>
</feature>
<proteinExistence type="predicted"/>
<evidence type="ECO:0000313" key="1">
    <source>
        <dbReference type="EMBL" id="KAI3914382.1"/>
    </source>
</evidence>